<gene>
    <name evidence="7" type="ORF">IPP58_13045</name>
</gene>
<comment type="subcellular location">
    <subcellularLocation>
        <location evidence="1">Membrane</location>
        <topology evidence="1">Multi-pass membrane protein</topology>
    </subcellularLocation>
</comment>
<dbReference type="SUPFAM" id="SSF144091">
    <property type="entry name" value="Rhomboid-like"/>
    <property type="match status" value="1"/>
</dbReference>
<dbReference type="InterPro" id="IPR035952">
    <property type="entry name" value="Rhomboid-like_sf"/>
</dbReference>
<organism evidence="7 8">
    <name type="scientific">Candidatus Geothrix skivensis</name>
    <dbReference type="NCBI Taxonomy" id="2954439"/>
    <lineage>
        <taxon>Bacteria</taxon>
        <taxon>Pseudomonadati</taxon>
        <taxon>Acidobacteriota</taxon>
        <taxon>Holophagae</taxon>
        <taxon>Holophagales</taxon>
        <taxon>Holophagaceae</taxon>
        <taxon>Geothrix</taxon>
    </lineage>
</organism>
<keyword evidence="7" id="KW-0645">Protease</keyword>
<dbReference type="Pfam" id="PF01694">
    <property type="entry name" value="Rhomboid"/>
    <property type="match status" value="1"/>
</dbReference>
<feature type="domain" description="Peptidase S54 rhomboid" evidence="6">
    <location>
        <begin position="12"/>
        <end position="152"/>
    </location>
</feature>
<evidence type="ECO:0000256" key="3">
    <source>
        <dbReference type="ARBA" id="ARBA00022989"/>
    </source>
</evidence>
<evidence type="ECO:0000313" key="7">
    <source>
        <dbReference type="EMBL" id="MBK9797397.1"/>
    </source>
</evidence>
<sequence length="160" mass="16958">MDSLALTAEALREPWRLWTGHLVHYGWAHALANAFALAVPLLLVQGRDRIRLLRVVLVAAPLLSLLLLADPALGQYRGASGLACVLWAWVGIRLSFRRHSAAIALMLLGGLLLKLCAEASLGGGVMGVPEGWQSLPAAHFGGALLGLAFALPVQPHTSHA</sequence>
<dbReference type="InterPro" id="IPR022764">
    <property type="entry name" value="Peptidase_S54_rhomboid_dom"/>
</dbReference>
<evidence type="ECO:0000313" key="8">
    <source>
        <dbReference type="Proteomes" id="UP000886657"/>
    </source>
</evidence>
<feature type="transmembrane region" description="Helical" evidence="5">
    <location>
        <begin position="25"/>
        <end position="44"/>
    </location>
</feature>
<feature type="transmembrane region" description="Helical" evidence="5">
    <location>
        <begin position="75"/>
        <end position="96"/>
    </location>
</feature>
<name>A0A9D7SJ36_9BACT</name>
<comment type="caution">
    <text evidence="7">The sequence shown here is derived from an EMBL/GenBank/DDBJ whole genome shotgun (WGS) entry which is preliminary data.</text>
</comment>
<protein>
    <submittedName>
        <fullName evidence="7">Rhomboid family intramembrane serine protease</fullName>
    </submittedName>
</protein>
<feature type="transmembrane region" description="Helical" evidence="5">
    <location>
        <begin position="134"/>
        <end position="153"/>
    </location>
</feature>
<keyword evidence="4 5" id="KW-0472">Membrane</keyword>
<dbReference type="Proteomes" id="UP000886657">
    <property type="component" value="Unassembled WGS sequence"/>
</dbReference>
<evidence type="ECO:0000256" key="2">
    <source>
        <dbReference type="ARBA" id="ARBA00022692"/>
    </source>
</evidence>
<keyword evidence="2 5" id="KW-0812">Transmembrane</keyword>
<dbReference type="GO" id="GO:0006508">
    <property type="term" value="P:proteolysis"/>
    <property type="evidence" value="ECO:0007669"/>
    <property type="project" value="UniProtKB-KW"/>
</dbReference>
<evidence type="ECO:0000259" key="6">
    <source>
        <dbReference type="Pfam" id="PF01694"/>
    </source>
</evidence>
<keyword evidence="7" id="KW-0378">Hydrolase</keyword>
<dbReference type="AlphaFoldDB" id="A0A9D7SJ36"/>
<reference evidence="7" key="1">
    <citation type="submission" date="2020-10" db="EMBL/GenBank/DDBJ databases">
        <title>Connecting structure to function with the recovery of over 1000 high-quality activated sludge metagenome-assembled genomes encoding full-length rRNA genes using long-read sequencing.</title>
        <authorList>
            <person name="Singleton C.M."/>
            <person name="Petriglieri F."/>
            <person name="Kristensen J.M."/>
            <person name="Kirkegaard R.H."/>
            <person name="Michaelsen T.Y."/>
            <person name="Andersen M.H."/>
            <person name="Karst S.M."/>
            <person name="Dueholm M.S."/>
            <person name="Nielsen P.H."/>
            <person name="Albertsen M."/>
        </authorList>
    </citation>
    <scope>NUCLEOTIDE SEQUENCE</scope>
    <source>
        <strain evidence="7">Skiv_18-Q3-R9-52_MAXAC.067</strain>
    </source>
</reference>
<dbReference type="EMBL" id="JADKIO010000009">
    <property type="protein sequence ID" value="MBK9797397.1"/>
    <property type="molecule type" value="Genomic_DNA"/>
</dbReference>
<feature type="transmembrane region" description="Helical" evidence="5">
    <location>
        <begin position="51"/>
        <end position="69"/>
    </location>
</feature>
<dbReference type="GO" id="GO:0016020">
    <property type="term" value="C:membrane"/>
    <property type="evidence" value="ECO:0007669"/>
    <property type="project" value="UniProtKB-SubCell"/>
</dbReference>
<evidence type="ECO:0000256" key="1">
    <source>
        <dbReference type="ARBA" id="ARBA00004141"/>
    </source>
</evidence>
<accession>A0A9D7SJ36</accession>
<keyword evidence="3 5" id="KW-1133">Transmembrane helix</keyword>
<dbReference type="GO" id="GO:0004252">
    <property type="term" value="F:serine-type endopeptidase activity"/>
    <property type="evidence" value="ECO:0007669"/>
    <property type="project" value="InterPro"/>
</dbReference>
<proteinExistence type="predicted"/>
<feature type="transmembrane region" description="Helical" evidence="5">
    <location>
        <begin position="103"/>
        <end position="128"/>
    </location>
</feature>
<evidence type="ECO:0000256" key="4">
    <source>
        <dbReference type="ARBA" id="ARBA00023136"/>
    </source>
</evidence>
<dbReference type="Gene3D" id="1.20.1540.10">
    <property type="entry name" value="Rhomboid-like"/>
    <property type="match status" value="1"/>
</dbReference>
<evidence type="ECO:0000256" key="5">
    <source>
        <dbReference type="SAM" id="Phobius"/>
    </source>
</evidence>